<dbReference type="PANTHER" id="PTHR35526">
    <property type="entry name" value="ANTI-SIGMA-F FACTOR RSBW-RELATED"/>
    <property type="match status" value="1"/>
</dbReference>
<dbReference type="CDD" id="cd16936">
    <property type="entry name" value="HATPase_RsbW-like"/>
    <property type="match status" value="1"/>
</dbReference>
<dbReference type="Pfam" id="PF13581">
    <property type="entry name" value="HATPase_c_2"/>
    <property type="match status" value="1"/>
</dbReference>
<gene>
    <name evidence="3" type="ORF">TSACC_3141</name>
</gene>
<evidence type="ECO:0000313" key="4">
    <source>
        <dbReference type="Proteomes" id="UP000076023"/>
    </source>
</evidence>
<dbReference type="EMBL" id="BDCO01000003">
    <property type="protein sequence ID" value="GAT35080.1"/>
    <property type="molecule type" value="Genomic_DNA"/>
</dbReference>
<name>A0A146GCL6_TERSA</name>
<dbReference type="SUPFAM" id="SSF55874">
    <property type="entry name" value="ATPase domain of HSP90 chaperone/DNA topoisomerase II/histidine kinase"/>
    <property type="match status" value="1"/>
</dbReference>
<evidence type="ECO:0000313" key="3">
    <source>
        <dbReference type="EMBL" id="GAT35080.1"/>
    </source>
</evidence>
<keyword evidence="3" id="KW-0418">Kinase</keyword>
<keyword evidence="1" id="KW-0723">Serine/threonine-protein kinase</keyword>
<dbReference type="InterPro" id="IPR050267">
    <property type="entry name" value="Anti-sigma-factor_SerPK"/>
</dbReference>
<protein>
    <submittedName>
        <fullName evidence="3">Serine/threonine-protein kinase RsbW</fullName>
    </submittedName>
</protein>
<dbReference type="GO" id="GO:0004674">
    <property type="term" value="F:protein serine/threonine kinase activity"/>
    <property type="evidence" value="ECO:0007669"/>
    <property type="project" value="UniProtKB-KW"/>
</dbReference>
<comment type="caution">
    <text evidence="3">The sequence shown here is derived from an EMBL/GenBank/DDBJ whole genome shotgun (WGS) entry which is preliminary data.</text>
</comment>
<dbReference type="InterPro" id="IPR036890">
    <property type="entry name" value="HATPase_C_sf"/>
</dbReference>
<reference evidence="4" key="1">
    <citation type="journal article" date="2017" name="Genome Announc.">
        <title>Draft Genome Sequence of Terrimicrobium sacchariphilum NM-5T, a Facultative Anaerobic Soil Bacterium of the Class Spartobacteria.</title>
        <authorList>
            <person name="Qiu Y.L."/>
            <person name="Tourlousse D.M."/>
            <person name="Matsuura N."/>
            <person name="Ohashi A."/>
            <person name="Sekiguchi Y."/>
        </authorList>
    </citation>
    <scope>NUCLEOTIDE SEQUENCE [LARGE SCALE GENOMIC DNA]</scope>
    <source>
        <strain evidence="4">NM-5</strain>
    </source>
</reference>
<dbReference type="Gene3D" id="3.30.565.10">
    <property type="entry name" value="Histidine kinase-like ATPase, C-terminal domain"/>
    <property type="match status" value="1"/>
</dbReference>
<proteinExistence type="predicted"/>
<feature type="domain" description="Histidine kinase/HSP90-like ATPase" evidence="2">
    <location>
        <begin position="8"/>
        <end position="128"/>
    </location>
</feature>
<accession>A0A146GCL6</accession>
<dbReference type="AlphaFoldDB" id="A0A146GCL6"/>
<dbReference type="InterPro" id="IPR003594">
    <property type="entry name" value="HATPase_dom"/>
</dbReference>
<evidence type="ECO:0000259" key="2">
    <source>
        <dbReference type="Pfam" id="PF13581"/>
    </source>
</evidence>
<dbReference type="STRING" id="690879.TSACC_3141"/>
<dbReference type="PANTHER" id="PTHR35526:SF3">
    <property type="entry name" value="ANTI-SIGMA-F FACTOR RSBW"/>
    <property type="match status" value="1"/>
</dbReference>
<evidence type="ECO:0000256" key="1">
    <source>
        <dbReference type="ARBA" id="ARBA00022527"/>
    </source>
</evidence>
<dbReference type="RefSeq" id="WP_075080931.1">
    <property type="nucleotide sequence ID" value="NZ_BDCO01000003.1"/>
</dbReference>
<organism evidence="3 4">
    <name type="scientific">Terrimicrobium sacchariphilum</name>
    <dbReference type="NCBI Taxonomy" id="690879"/>
    <lineage>
        <taxon>Bacteria</taxon>
        <taxon>Pseudomonadati</taxon>
        <taxon>Verrucomicrobiota</taxon>
        <taxon>Terrimicrobiia</taxon>
        <taxon>Terrimicrobiales</taxon>
        <taxon>Terrimicrobiaceae</taxon>
        <taxon>Terrimicrobium</taxon>
    </lineage>
</organism>
<sequence>MKNTMAFESDTCRLAEVRHSARAFLEKCGFEECATELLVLAIDEACTNVIRYAYANQCRPVRLEMECLNDRVRFTLRDYGQQCDPKLIRGRELEDVRPGGLGVHIIKNVFDFVEYQPCAKGTRLVMEKHLPQPEDGNCC</sequence>
<dbReference type="Proteomes" id="UP000076023">
    <property type="component" value="Unassembled WGS sequence"/>
</dbReference>
<keyword evidence="3" id="KW-0808">Transferase</keyword>
<dbReference type="InParanoid" id="A0A146GCL6"/>
<dbReference type="OrthoDB" id="163538at2"/>
<keyword evidence="4" id="KW-1185">Reference proteome</keyword>